<dbReference type="Pfam" id="PF04325">
    <property type="entry name" value="DUF465"/>
    <property type="match status" value="1"/>
</dbReference>
<protein>
    <recommendedName>
        <fullName evidence="3">DUF465 domain-containing protein</fullName>
    </recommendedName>
</protein>
<dbReference type="RefSeq" id="WP_209773168.1">
    <property type="nucleotide sequence ID" value="NZ_JAGINP010000039.1"/>
</dbReference>
<organism evidence="1 2">
    <name type="scientific">Azospirillum rugosum</name>
    <dbReference type="NCBI Taxonomy" id="416170"/>
    <lineage>
        <taxon>Bacteria</taxon>
        <taxon>Pseudomonadati</taxon>
        <taxon>Pseudomonadota</taxon>
        <taxon>Alphaproteobacteria</taxon>
        <taxon>Rhodospirillales</taxon>
        <taxon>Azospirillaceae</taxon>
        <taxon>Azospirillum</taxon>
    </lineage>
</organism>
<reference evidence="1 2" key="1">
    <citation type="submission" date="2021-03" db="EMBL/GenBank/DDBJ databases">
        <title>Genomic Encyclopedia of Type Strains, Phase III (KMG-III): the genomes of soil and plant-associated and newly described type strains.</title>
        <authorList>
            <person name="Whitman W."/>
        </authorList>
    </citation>
    <scope>NUCLEOTIDE SEQUENCE [LARGE SCALE GENOMIC DNA]</scope>
    <source>
        <strain evidence="1 2">IMMIB AFH-6</strain>
    </source>
</reference>
<evidence type="ECO:0000313" key="1">
    <source>
        <dbReference type="EMBL" id="MBP2297037.1"/>
    </source>
</evidence>
<evidence type="ECO:0008006" key="3">
    <source>
        <dbReference type="Google" id="ProtNLM"/>
    </source>
</evidence>
<dbReference type="InterPro" id="IPR007420">
    <property type="entry name" value="DUF465"/>
</dbReference>
<dbReference type="Gene3D" id="6.10.280.50">
    <property type="match status" value="1"/>
</dbReference>
<gene>
    <name evidence="1" type="ORF">J2851_006856</name>
</gene>
<name>A0ABS4SYG6_9PROT</name>
<keyword evidence="2" id="KW-1185">Reference proteome</keyword>
<dbReference type="Proteomes" id="UP000781958">
    <property type="component" value="Unassembled WGS sequence"/>
</dbReference>
<accession>A0ABS4SYG6</accession>
<dbReference type="InterPro" id="IPR038444">
    <property type="entry name" value="DUF465_sf"/>
</dbReference>
<comment type="caution">
    <text evidence="1">The sequence shown here is derived from an EMBL/GenBank/DDBJ whole genome shotgun (WGS) entry which is preliminary data.</text>
</comment>
<proteinExistence type="predicted"/>
<evidence type="ECO:0000313" key="2">
    <source>
        <dbReference type="Proteomes" id="UP000781958"/>
    </source>
</evidence>
<dbReference type="EMBL" id="JAGINP010000039">
    <property type="protein sequence ID" value="MBP2297037.1"/>
    <property type="molecule type" value="Genomic_DNA"/>
</dbReference>
<sequence length="56" mass="6740">MRLESPRLTSLRERHAHLDARIQAEYSHAHPDDTMLKRLKLAKLRLKEEIDRLKDH</sequence>